<reference evidence="5 6" key="1">
    <citation type="submission" date="2019-01" db="EMBL/GenBank/DDBJ databases">
        <title>Genome sequencing of the rare red list fungi Fomitopsis rosea.</title>
        <authorList>
            <person name="Buettner E."/>
            <person name="Kellner H."/>
        </authorList>
    </citation>
    <scope>NUCLEOTIDE SEQUENCE [LARGE SCALE GENOMIC DNA]</scope>
    <source>
        <strain evidence="5 6">DSM 105464</strain>
    </source>
</reference>
<evidence type="ECO:0000256" key="2">
    <source>
        <dbReference type="ARBA" id="ARBA00022857"/>
    </source>
</evidence>
<dbReference type="PANTHER" id="PTHR43976">
    <property type="entry name" value="SHORT CHAIN DEHYDROGENASE"/>
    <property type="match status" value="1"/>
</dbReference>
<evidence type="ECO:0000256" key="1">
    <source>
        <dbReference type="ARBA" id="ARBA00006484"/>
    </source>
</evidence>
<dbReference type="GO" id="GO:0016491">
    <property type="term" value="F:oxidoreductase activity"/>
    <property type="evidence" value="ECO:0007669"/>
    <property type="project" value="UniProtKB-KW"/>
</dbReference>
<proteinExistence type="inferred from homology"/>
<evidence type="ECO:0000313" key="5">
    <source>
        <dbReference type="EMBL" id="TFY50585.1"/>
    </source>
</evidence>
<gene>
    <name evidence="5" type="ORF">EVJ58_g10983</name>
</gene>
<dbReference type="PANTHER" id="PTHR43976:SF16">
    <property type="entry name" value="SHORT-CHAIN DEHYDROGENASE_REDUCTASE FAMILY PROTEIN"/>
    <property type="match status" value="1"/>
</dbReference>
<dbReference type="InterPro" id="IPR002347">
    <property type="entry name" value="SDR_fam"/>
</dbReference>
<dbReference type="Pfam" id="PF00106">
    <property type="entry name" value="adh_short"/>
    <property type="match status" value="1"/>
</dbReference>
<protein>
    <recommendedName>
        <fullName evidence="7">NAD-P-binding protein</fullName>
    </recommendedName>
</protein>
<dbReference type="PRINTS" id="PR00080">
    <property type="entry name" value="SDRFAMILY"/>
</dbReference>
<keyword evidence="2" id="KW-0521">NADP</keyword>
<evidence type="ECO:0000313" key="6">
    <source>
        <dbReference type="Proteomes" id="UP000298390"/>
    </source>
</evidence>
<dbReference type="PROSITE" id="PS00061">
    <property type="entry name" value="ADH_SHORT"/>
    <property type="match status" value="1"/>
</dbReference>
<dbReference type="Gene3D" id="3.40.50.720">
    <property type="entry name" value="NAD(P)-binding Rossmann-like Domain"/>
    <property type="match status" value="1"/>
</dbReference>
<evidence type="ECO:0000256" key="4">
    <source>
        <dbReference type="RuleBase" id="RU000363"/>
    </source>
</evidence>
<dbReference type="InterPro" id="IPR020904">
    <property type="entry name" value="Sc_DH/Rdtase_CS"/>
</dbReference>
<organism evidence="5 6">
    <name type="scientific">Rhodofomes roseus</name>
    <dbReference type="NCBI Taxonomy" id="34475"/>
    <lineage>
        <taxon>Eukaryota</taxon>
        <taxon>Fungi</taxon>
        <taxon>Dikarya</taxon>
        <taxon>Basidiomycota</taxon>
        <taxon>Agaricomycotina</taxon>
        <taxon>Agaricomycetes</taxon>
        <taxon>Polyporales</taxon>
        <taxon>Rhodofomes</taxon>
    </lineage>
</organism>
<name>A0A4Y9XKQ9_9APHY</name>
<evidence type="ECO:0000256" key="3">
    <source>
        <dbReference type="ARBA" id="ARBA00023002"/>
    </source>
</evidence>
<dbReference type="SUPFAM" id="SSF51735">
    <property type="entry name" value="NAD(P)-binding Rossmann-fold domains"/>
    <property type="match status" value="1"/>
</dbReference>
<dbReference type="STRING" id="34475.A0A4Y9XKQ9"/>
<accession>A0A4Y9XKQ9</accession>
<comment type="similarity">
    <text evidence="1 4">Belongs to the short-chain dehydrogenases/reductases (SDR) family.</text>
</comment>
<comment type="caution">
    <text evidence="5">The sequence shown here is derived from an EMBL/GenBank/DDBJ whole genome shotgun (WGS) entry which is preliminary data.</text>
</comment>
<evidence type="ECO:0008006" key="7">
    <source>
        <dbReference type="Google" id="ProtNLM"/>
    </source>
</evidence>
<dbReference type="EMBL" id="SEKV01001444">
    <property type="protein sequence ID" value="TFY50585.1"/>
    <property type="molecule type" value="Genomic_DNA"/>
</dbReference>
<dbReference type="InterPro" id="IPR036291">
    <property type="entry name" value="NAD(P)-bd_dom_sf"/>
</dbReference>
<dbReference type="CDD" id="cd05374">
    <property type="entry name" value="17beta-HSD-like_SDR_c"/>
    <property type="match status" value="1"/>
</dbReference>
<dbReference type="AlphaFoldDB" id="A0A4Y9XKQ9"/>
<dbReference type="PRINTS" id="PR00081">
    <property type="entry name" value="GDHRDH"/>
</dbReference>
<sequence>MPSPKVWFITGSSTGFGRAMTEHVLAKGDIAVATLRSPEVLAELKSKHSEDKLLVLKLDVSKPHEIKDAFAATVKRFGRVDNVFNNAAYGIFGEAEAVPEDTARAMFDVNLWGAINVSKEAVRVMREVNKPAGGRLLQISSVAGIQGFTALSFYCASKSALNAFSEALSKEVDPEWNVKASVIVVEPGAFRTPALSKIIIALPHPAYEKPLGALRASYESELHDWHSMQDPVKAVEVLHRIAALPDPPLFLPFGTDAIEMAKKKYAEMVKGTEAVASWSEELRIVGGDA</sequence>
<keyword evidence="3" id="KW-0560">Oxidoreductase</keyword>
<dbReference type="Proteomes" id="UP000298390">
    <property type="component" value="Unassembled WGS sequence"/>
</dbReference>
<dbReference type="InterPro" id="IPR051911">
    <property type="entry name" value="SDR_oxidoreductase"/>
</dbReference>